<evidence type="ECO:0000256" key="2">
    <source>
        <dbReference type="ARBA" id="ARBA00004496"/>
    </source>
</evidence>
<dbReference type="AlphaFoldDB" id="A0AAW3ZGG3"/>
<dbReference type="InterPro" id="IPR035926">
    <property type="entry name" value="NusB-like_sf"/>
</dbReference>
<evidence type="ECO:0000256" key="13">
    <source>
        <dbReference type="ARBA" id="ARBA00047283"/>
    </source>
</evidence>
<keyword evidence="5" id="KW-0963">Cytoplasm</keyword>
<dbReference type="Gene3D" id="1.10.940.10">
    <property type="entry name" value="NusB-like"/>
    <property type="match status" value="1"/>
</dbReference>
<dbReference type="FunFam" id="3.40.50.150:FF:000022">
    <property type="entry name" value="Ribosomal RNA small subunit methyltransferase B"/>
    <property type="match status" value="1"/>
</dbReference>
<dbReference type="InterPro" id="IPR023267">
    <property type="entry name" value="RCMT"/>
</dbReference>
<dbReference type="PANTHER" id="PTHR22807">
    <property type="entry name" value="NOP2 YEAST -RELATED NOL1/NOP2/FMU SUN DOMAIN-CONTAINING"/>
    <property type="match status" value="1"/>
</dbReference>
<dbReference type="GO" id="GO:0005829">
    <property type="term" value="C:cytosol"/>
    <property type="evidence" value="ECO:0007669"/>
    <property type="project" value="TreeGrafter"/>
</dbReference>
<sequence>MSAEGVAARVAAARVVQAVRFAGASLKAELPSALLSLADPRDRALCEAMVMAACRFLHRYECLLQRLLQRPLAKRNAASHALLLIGLAQLEAVGIAAHAAISATVEASRHLRQAPMAGLINAVLRRFLRERDSLQAQLADDLEYRHSHAAWWIEKLRVDWPEHWPAILEADNAQPPLWLRVNARHADAGDYQQRLSSLDIESQRCAYLPQALCLARGLAVERLPGFAAGEVSVQDGSAQLAVAALDLAPGLRVLDACAAPGGKTAALLEQQPDLQVLALDNDPRRVERMRIGLRRLSLNCEIRCADASQPRDWWDGRRFDRILLDAPCSASGVARRQPDSKWHRRASDIAALVDLQARLLAALWPLLKPGGQLLYATCSVFRDENEAQVAAFLAAHADARALPLAEHYGRCSGSGRQCLPGDDQRDGFFYALLERR</sequence>
<keyword evidence="10 14" id="KW-0694">RNA-binding</keyword>
<evidence type="ECO:0000256" key="4">
    <source>
        <dbReference type="ARBA" id="ARBA00012140"/>
    </source>
</evidence>
<dbReference type="InterPro" id="IPR054728">
    <property type="entry name" value="RsmB-like_ferredoxin"/>
</dbReference>
<dbReference type="Gene3D" id="1.10.287.730">
    <property type="entry name" value="Helix hairpin bin"/>
    <property type="match status" value="1"/>
</dbReference>
<keyword evidence="8 14" id="KW-0808">Transferase</keyword>
<dbReference type="RefSeq" id="WP_192028552.1">
    <property type="nucleotide sequence ID" value="NZ_JACYTR010000007.1"/>
</dbReference>
<gene>
    <name evidence="16" type="primary">rsmB</name>
    <name evidence="16" type="ORF">IFO71_05585</name>
</gene>
<keyword evidence="9 14" id="KW-0949">S-adenosyl-L-methionine</keyword>
<evidence type="ECO:0000256" key="3">
    <source>
        <dbReference type="ARBA" id="ARBA00007494"/>
    </source>
</evidence>
<dbReference type="InterPro" id="IPR029063">
    <property type="entry name" value="SAM-dependent_MTases_sf"/>
</dbReference>
<evidence type="ECO:0000313" key="16">
    <source>
        <dbReference type="EMBL" id="MBD8525210.1"/>
    </source>
</evidence>
<protein>
    <recommendedName>
        <fullName evidence="4">16S rRNA (cytosine(967)-C(5))-methyltransferase</fullName>
        <ecNumber evidence="4">2.1.1.176</ecNumber>
    </recommendedName>
    <alternativeName>
        <fullName evidence="11">16S rRNA m5C967 methyltransferase</fullName>
    </alternativeName>
    <alternativeName>
        <fullName evidence="12">rRNA (cytosine-C(5)-)-methyltransferase RsmB</fullName>
    </alternativeName>
</protein>
<dbReference type="Pfam" id="PF22458">
    <property type="entry name" value="RsmF-B_ferredox"/>
    <property type="match status" value="1"/>
</dbReference>
<dbReference type="CDD" id="cd02440">
    <property type="entry name" value="AdoMet_MTases"/>
    <property type="match status" value="1"/>
</dbReference>
<name>A0AAW3ZGG3_9GAMM</name>
<evidence type="ECO:0000259" key="15">
    <source>
        <dbReference type="PROSITE" id="PS51686"/>
    </source>
</evidence>
<dbReference type="InterPro" id="IPR001678">
    <property type="entry name" value="MeTrfase_RsmB-F_NOP2_dom"/>
</dbReference>
<evidence type="ECO:0000256" key="7">
    <source>
        <dbReference type="ARBA" id="ARBA00022603"/>
    </source>
</evidence>
<evidence type="ECO:0000256" key="5">
    <source>
        <dbReference type="ARBA" id="ARBA00022490"/>
    </source>
</evidence>
<evidence type="ECO:0000256" key="1">
    <source>
        <dbReference type="ARBA" id="ARBA00002724"/>
    </source>
</evidence>
<comment type="function">
    <text evidence="1">Specifically methylates the cytosine at position 967 (m5C967) of 16S rRNA.</text>
</comment>
<dbReference type="GO" id="GO:0070475">
    <property type="term" value="P:rRNA base methylation"/>
    <property type="evidence" value="ECO:0007669"/>
    <property type="project" value="TreeGrafter"/>
</dbReference>
<evidence type="ECO:0000256" key="9">
    <source>
        <dbReference type="ARBA" id="ARBA00022691"/>
    </source>
</evidence>
<dbReference type="PRINTS" id="PR02008">
    <property type="entry name" value="RCMTFAMILY"/>
</dbReference>
<dbReference type="InterPro" id="IPR004573">
    <property type="entry name" value="rRNA_ssu_MeTfrase_B"/>
</dbReference>
<evidence type="ECO:0000256" key="12">
    <source>
        <dbReference type="ARBA" id="ARBA00031088"/>
    </source>
</evidence>
<dbReference type="InterPro" id="IPR049560">
    <property type="entry name" value="MeTrfase_RsmB-F_NOP2_cat"/>
</dbReference>
<dbReference type="Gene3D" id="3.40.50.150">
    <property type="entry name" value="Vaccinia Virus protein VP39"/>
    <property type="match status" value="1"/>
</dbReference>
<dbReference type="Pfam" id="PF01029">
    <property type="entry name" value="NusB"/>
    <property type="match status" value="1"/>
</dbReference>
<comment type="caution">
    <text evidence="16">The sequence shown here is derived from an EMBL/GenBank/DDBJ whole genome shotgun (WGS) entry which is preliminary data.</text>
</comment>
<feature type="binding site" evidence="14">
    <location>
        <begin position="257"/>
        <end position="263"/>
    </location>
    <ligand>
        <name>S-adenosyl-L-methionine</name>
        <dbReference type="ChEBI" id="CHEBI:59789"/>
    </ligand>
</feature>
<dbReference type="EC" id="2.1.1.176" evidence="4"/>
<evidence type="ECO:0000256" key="8">
    <source>
        <dbReference type="ARBA" id="ARBA00022679"/>
    </source>
</evidence>
<evidence type="ECO:0000256" key="11">
    <source>
        <dbReference type="ARBA" id="ARBA00030399"/>
    </source>
</evidence>
<reference evidence="16 17" key="1">
    <citation type="submission" date="2020-09" db="EMBL/GenBank/DDBJ databases">
        <title>Pseudoxanthomonas sp. CAU 1598 isolated from sand of Yaerae Beach.</title>
        <authorList>
            <person name="Kim W."/>
        </authorList>
    </citation>
    <scope>NUCLEOTIDE SEQUENCE [LARGE SCALE GENOMIC DNA]</scope>
    <source>
        <strain evidence="16 17">CAU 1598</strain>
    </source>
</reference>
<feature type="domain" description="SAM-dependent MTase RsmB/NOP-type" evidence="15">
    <location>
        <begin position="167"/>
        <end position="436"/>
    </location>
</feature>
<evidence type="ECO:0000313" key="17">
    <source>
        <dbReference type="Proteomes" id="UP000613768"/>
    </source>
</evidence>
<comment type="catalytic activity">
    <reaction evidence="13">
        <text>cytidine(967) in 16S rRNA + S-adenosyl-L-methionine = 5-methylcytidine(967) in 16S rRNA + S-adenosyl-L-homocysteine + H(+)</text>
        <dbReference type="Rhea" id="RHEA:42748"/>
        <dbReference type="Rhea" id="RHEA-COMP:10219"/>
        <dbReference type="Rhea" id="RHEA-COMP:10220"/>
        <dbReference type="ChEBI" id="CHEBI:15378"/>
        <dbReference type="ChEBI" id="CHEBI:57856"/>
        <dbReference type="ChEBI" id="CHEBI:59789"/>
        <dbReference type="ChEBI" id="CHEBI:74483"/>
        <dbReference type="ChEBI" id="CHEBI:82748"/>
        <dbReference type="EC" id="2.1.1.176"/>
    </reaction>
</comment>
<dbReference type="SUPFAM" id="SSF48013">
    <property type="entry name" value="NusB-like"/>
    <property type="match status" value="1"/>
</dbReference>
<keyword evidence="17" id="KW-1185">Reference proteome</keyword>
<feature type="binding site" evidence="14">
    <location>
        <position position="325"/>
    </location>
    <ligand>
        <name>S-adenosyl-L-methionine</name>
        <dbReference type="ChEBI" id="CHEBI:59789"/>
    </ligand>
</feature>
<evidence type="ECO:0000256" key="14">
    <source>
        <dbReference type="PROSITE-ProRule" id="PRU01023"/>
    </source>
</evidence>
<evidence type="ECO:0000256" key="10">
    <source>
        <dbReference type="ARBA" id="ARBA00022884"/>
    </source>
</evidence>
<feature type="active site" description="Nucleophile" evidence="14">
    <location>
        <position position="378"/>
    </location>
</feature>
<evidence type="ECO:0000256" key="6">
    <source>
        <dbReference type="ARBA" id="ARBA00022552"/>
    </source>
</evidence>
<dbReference type="PROSITE" id="PS01153">
    <property type="entry name" value="NOL1_NOP2_SUN"/>
    <property type="match status" value="1"/>
</dbReference>
<feature type="binding site" evidence="14">
    <location>
        <position position="306"/>
    </location>
    <ligand>
        <name>S-adenosyl-L-methionine</name>
        <dbReference type="ChEBI" id="CHEBI:59789"/>
    </ligand>
</feature>
<keyword evidence="7 14" id="KW-0489">Methyltransferase</keyword>
<accession>A0AAW3ZGG3</accession>
<dbReference type="InterPro" id="IPR018314">
    <property type="entry name" value="RsmB/NOL1/NOP2-like_CS"/>
</dbReference>
<organism evidence="16 17">
    <name type="scientific">Pseudomarimonas arenosa</name>
    <dbReference type="NCBI Taxonomy" id="2774145"/>
    <lineage>
        <taxon>Bacteria</taxon>
        <taxon>Pseudomonadati</taxon>
        <taxon>Pseudomonadota</taxon>
        <taxon>Gammaproteobacteria</taxon>
        <taxon>Lysobacterales</taxon>
        <taxon>Lysobacteraceae</taxon>
        <taxon>Pseudomarimonas</taxon>
    </lineage>
</organism>
<comment type="subcellular location">
    <subcellularLocation>
        <location evidence="2">Cytoplasm</location>
    </subcellularLocation>
</comment>
<dbReference type="Pfam" id="PF01189">
    <property type="entry name" value="Methyltr_RsmB-F"/>
    <property type="match status" value="1"/>
</dbReference>
<dbReference type="Gene3D" id="3.30.70.1170">
    <property type="entry name" value="Sun protein, domain 3"/>
    <property type="match status" value="1"/>
</dbReference>
<dbReference type="NCBIfam" id="NF008149">
    <property type="entry name" value="PRK10901.1"/>
    <property type="match status" value="1"/>
</dbReference>
<dbReference type="InterPro" id="IPR006027">
    <property type="entry name" value="NusB_RsmB_TIM44"/>
</dbReference>
<dbReference type="PROSITE" id="PS51686">
    <property type="entry name" value="SAM_MT_RSMB_NOP"/>
    <property type="match status" value="1"/>
</dbReference>
<dbReference type="GO" id="GO:0006355">
    <property type="term" value="P:regulation of DNA-templated transcription"/>
    <property type="evidence" value="ECO:0007669"/>
    <property type="project" value="InterPro"/>
</dbReference>
<dbReference type="SUPFAM" id="SSF53335">
    <property type="entry name" value="S-adenosyl-L-methionine-dependent methyltransferases"/>
    <property type="match status" value="1"/>
</dbReference>
<feature type="binding site" evidence="14">
    <location>
        <position position="280"/>
    </location>
    <ligand>
        <name>S-adenosyl-L-methionine</name>
        <dbReference type="ChEBI" id="CHEBI:59789"/>
    </ligand>
</feature>
<dbReference type="PANTHER" id="PTHR22807:SF61">
    <property type="entry name" value="NOL1_NOP2_SUN FAMILY PROTEIN _ ANTITERMINATION NUSB DOMAIN-CONTAINING PROTEIN"/>
    <property type="match status" value="1"/>
</dbReference>
<dbReference type="NCBIfam" id="TIGR00563">
    <property type="entry name" value="rsmB"/>
    <property type="match status" value="1"/>
</dbReference>
<dbReference type="EMBL" id="JACYTR010000007">
    <property type="protein sequence ID" value="MBD8525210.1"/>
    <property type="molecule type" value="Genomic_DNA"/>
</dbReference>
<keyword evidence="6" id="KW-0698">rRNA processing</keyword>
<dbReference type="Proteomes" id="UP000613768">
    <property type="component" value="Unassembled WGS sequence"/>
</dbReference>
<proteinExistence type="inferred from homology"/>
<comment type="similarity">
    <text evidence="3 14">Belongs to the class I-like SAM-binding methyltransferase superfamily. RsmB/NOP family.</text>
</comment>
<dbReference type="GO" id="GO:0009383">
    <property type="term" value="F:rRNA (cytosine-C5-)-methyltransferase activity"/>
    <property type="evidence" value="ECO:0007669"/>
    <property type="project" value="TreeGrafter"/>
</dbReference>
<dbReference type="GO" id="GO:0003723">
    <property type="term" value="F:RNA binding"/>
    <property type="evidence" value="ECO:0007669"/>
    <property type="project" value="UniProtKB-UniRule"/>
</dbReference>